<comment type="similarity">
    <text evidence="1">Belongs to the guanylate kinase family.</text>
</comment>
<proteinExistence type="inferred from homology"/>
<dbReference type="SUPFAM" id="SSF52540">
    <property type="entry name" value="P-loop containing nucleoside triphosphate hydrolases"/>
    <property type="match status" value="1"/>
</dbReference>
<dbReference type="Pfam" id="PF00625">
    <property type="entry name" value="Guanylate_kin"/>
    <property type="match status" value="1"/>
</dbReference>
<accession>A0A8S5VTS6</accession>
<dbReference type="PANTHER" id="PTHR23117:SF13">
    <property type="entry name" value="GUANYLATE KINASE"/>
    <property type="match status" value="1"/>
</dbReference>
<dbReference type="GO" id="GO:0004385">
    <property type="term" value="F:GMP kinase activity"/>
    <property type="evidence" value="ECO:0007669"/>
    <property type="project" value="TreeGrafter"/>
</dbReference>
<protein>
    <submittedName>
        <fullName evidence="5">Guanylate kinase</fullName>
    </submittedName>
</protein>
<organism evidence="5">
    <name type="scientific">Ackermannviridae sp</name>
    <dbReference type="NCBI Taxonomy" id="2831612"/>
    <lineage>
        <taxon>Viruses</taxon>
        <taxon>Duplodnaviria</taxon>
        <taxon>Heunggongvirae</taxon>
        <taxon>Uroviricota</taxon>
        <taxon>Caudoviricetes</taxon>
        <taxon>Pantevenvirales</taxon>
        <taxon>Ackermannviridae</taxon>
    </lineage>
</organism>
<dbReference type="Gene3D" id="3.40.50.300">
    <property type="entry name" value="P-loop containing nucleotide triphosphate hydrolases"/>
    <property type="match status" value="1"/>
</dbReference>
<keyword evidence="2" id="KW-0808">Transferase</keyword>
<evidence type="ECO:0000256" key="1">
    <source>
        <dbReference type="ARBA" id="ARBA00005790"/>
    </source>
</evidence>
<dbReference type="PROSITE" id="PS00856">
    <property type="entry name" value="GUANYLATE_KINASE_1"/>
    <property type="match status" value="1"/>
</dbReference>
<dbReference type="EMBL" id="BK035393">
    <property type="protein sequence ID" value="DAG97887.1"/>
    <property type="molecule type" value="Genomic_DNA"/>
</dbReference>
<evidence type="ECO:0000256" key="3">
    <source>
        <dbReference type="ARBA" id="ARBA00022777"/>
    </source>
</evidence>
<dbReference type="InterPro" id="IPR008145">
    <property type="entry name" value="GK/Ca_channel_bsu"/>
</dbReference>
<evidence type="ECO:0000259" key="4">
    <source>
        <dbReference type="PROSITE" id="PS50052"/>
    </source>
</evidence>
<sequence length="176" mass="20386">MKKIAFVGKSAVGKNHFLNIFTALGYKPAIGHTTRAPREGEQEGKDYHFVSKEEFAEMILKDEFIQFMQFQGEYYGTTFTEFRNCDFFITSPTGLEYIPDNLRSNITIAELICEKTVTILRRQIRDASQDTTSRDENDDKLFENFDQKMKDLGYNHVKIDTATAIEKFYAHSFDVC</sequence>
<dbReference type="InterPro" id="IPR008144">
    <property type="entry name" value="Guanylate_kin-like_dom"/>
</dbReference>
<dbReference type="SMART" id="SM00072">
    <property type="entry name" value="GuKc"/>
    <property type="match status" value="1"/>
</dbReference>
<feature type="domain" description="Guanylate kinase-like" evidence="4">
    <location>
        <begin position="1"/>
        <end position="84"/>
    </location>
</feature>
<dbReference type="PANTHER" id="PTHR23117">
    <property type="entry name" value="GUANYLATE KINASE-RELATED"/>
    <property type="match status" value="1"/>
</dbReference>
<name>A0A8S5VTS6_9CAUD</name>
<keyword evidence="3 5" id="KW-0418">Kinase</keyword>
<dbReference type="InterPro" id="IPR027417">
    <property type="entry name" value="P-loop_NTPase"/>
</dbReference>
<dbReference type="InterPro" id="IPR020590">
    <property type="entry name" value="Guanylate_kinase_CS"/>
</dbReference>
<dbReference type="PROSITE" id="PS50052">
    <property type="entry name" value="GUANYLATE_KINASE_2"/>
    <property type="match status" value="1"/>
</dbReference>
<reference evidence="5" key="1">
    <citation type="journal article" date="2021" name="Proc. Natl. Acad. Sci. U.S.A.">
        <title>A Catalog of Tens of Thousands of Viruses from Human Metagenomes Reveals Hidden Associations with Chronic Diseases.</title>
        <authorList>
            <person name="Tisza M.J."/>
            <person name="Buck C.B."/>
        </authorList>
    </citation>
    <scope>NUCLEOTIDE SEQUENCE</scope>
    <source>
        <strain evidence="5">CtASH1</strain>
    </source>
</reference>
<evidence type="ECO:0000256" key="2">
    <source>
        <dbReference type="ARBA" id="ARBA00022679"/>
    </source>
</evidence>
<evidence type="ECO:0000313" key="5">
    <source>
        <dbReference type="EMBL" id="DAG97887.1"/>
    </source>
</evidence>